<evidence type="ECO:0000313" key="2">
    <source>
        <dbReference type="Proteomes" id="UP000200980"/>
    </source>
</evidence>
<sequence>MYLNLTDEDDHALYLDPIKKGYVVRKEPSDAASIVAGVTEIFIGADLKTETKNGYVSVVATPEPLTSEPYVKGWMKRSLLTSYDDHQKEMDLHDGSYCKVIVVLGGQTKYRFGRSYMDFNFFSPEKSAK</sequence>
<evidence type="ECO:0000313" key="1">
    <source>
        <dbReference type="EMBL" id="OOL19080.1"/>
    </source>
</evidence>
<dbReference type="Proteomes" id="UP000200980">
    <property type="component" value="Unassembled WGS sequence"/>
</dbReference>
<keyword evidence="2" id="KW-1185">Reference proteome</keyword>
<organism evidence="1 2">
    <name type="scientific">Bombella intestini</name>
    <dbReference type="NCBI Taxonomy" id="1539051"/>
    <lineage>
        <taxon>Bacteria</taxon>
        <taxon>Pseudomonadati</taxon>
        <taxon>Pseudomonadota</taxon>
        <taxon>Alphaproteobacteria</taxon>
        <taxon>Acetobacterales</taxon>
        <taxon>Acetobacteraceae</taxon>
        <taxon>Bombella</taxon>
    </lineage>
</organism>
<comment type="caution">
    <text evidence="1">The sequence shown here is derived from an EMBL/GenBank/DDBJ whole genome shotgun (WGS) entry which is preliminary data.</text>
</comment>
<protein>
    <submittedName>
        <fullName evidence="1">Uncharacterized protein</fullName>
    </submittedName>
</protein>
<dbReference type="AlphaFoldDB" id="A0A1S8GQT5"/>
<dbReference type="EMBL" id="JATM01000002">
    <property type="protein sequence ID" value="OOL19080.1"/>
    <property type="molecule type" value="Genomic_DNA"/>
</dbReference>
<accession>A0A1S8GQT5</accession>
<reference evidence="1 2" key="1">
    <citation type="journal article" date="2016" name="PLoS ONE">
        <title>Whole-Genome Sequence Analysis of Bombella intestini LMG 28161T, a Novel Acetic Acid Bacterium Isolated from the Crop of a Red-Tailed Bumble Bee, Bombus lapidarius.</title>
        <authorList>
            <person name="Li L."/>
            <person name="Illeghems K."/>
            <person name="Van Kerrebroeck S."/>
            <person name="Borremans W."/>
            <person name="Cleenwerck I."/>
            <person name="Smagghe G."/>
            <person name="De Vuyst L."/>
            <person name="Vandamme P."/>
        </authorList>
    </citation>
    <scope>NUCLEOTIDE SEQUENCE [LARGE SCALE GENOMIC DNA]</scope>
    <source>
        <strain evidence="1 2">R-52487</strain>
    </source>
</reference>
<name>A0A1S8GQT5_9PROT</name>
<gene>
    <name evidence="1" type="ORF">AL01_05015</name>
</gene>
<proteinExistence type="predicted"/>